<dbReference type="InterPro" id="IPR009057">
    <property type="entry name" value="Homeodomain-like_sf"/>
</dbReference>
<dbReference type="GO" id="GO:0003700">
    <property type="term" value="F:DNA-binding transcription factor activity"/>
    <property type="evidence" value="ECO:0007669"/>
    <property type="project" value="InterPro"/>
</dbReference>
<dbReference type="EMBL" id="FOFU01000002">
    <property type="protein sequence ID" value="SEQ05876.1"/>
    <property type="molecule type" value="Genomic_DNA"/>
</dbReference>
<dbReference type="PANTHER" id="PTHR47504:SF6">
    <property type="entry name" value="ARAC-FAMILY TRANSCRIPTIONAL REGULATOR"/>
    <property type="match status" value="1"/>
</dbReference>
<dbReference type="RefSeq" id="WP_083379690.1">
    <property type="nucleotide sequence ID" value="NZ_FOFU01000002.1"/>
</dbReference>
<dbReference type="CDD" id="cd02440">
    <property type="entry name" value="AdoMet_MTases"/>
    <property type="match status" value="1"/>
</dbReference>
<dbReference type="SUPFAM" id="SSF53335">
    <property type="entry name" value="S-adenosyl-L-methionine-dependent methyltransferases"/>
    <property type="match status" value="1"/>
</dbReference>
<dbReference type="InterPro" id="IPR029063">
    <property type="entry name" value="SAM-dependent_MTases_sf"/>
</dbReference>
<dbReference type="SUPFAM" id="SSF46689">
    <property type="entry name" value="Homeodomain-like"/>
    <property type="match status" value="2"/>
</dbReference>
<evidence type="ECO:0000256" key="3">
    <source>
        <dbReference type="ARBA" id="ARBA00023163"/>
    </source>
</evidence>
<gene>
    <name evidence="5" type="ORF">SAMN04487977_102347</name>
</gene>
<feature type="domain" description="HTH araC/xylS-type" evidence="4">
    <location>
        <begin position="10"/>
        <end position="108"/>
    </location>
</feature>
<evidence type="ECO:0000313" key="6">
    <source>
        <dbReference type="Proteomes" id="UP000182360"/>
    </source>
</evidence>
<dbReference type="Gene3D" id="3.40.50.150">
    <property type="entry name" value="Vaccinia Virus protein VP39"/>
    <property type="match status" value="1"/>
</dbReference>
<keyword evidence="3" id="KW-0804">Transcription</keyword>
<dbReference type="Proteomes" id="UP000182360">
    <property type="component" value="Unassembled WGS sequence"/>
</dbReference>
<dbReference type="InterPro" id="IPR018060">
    <property type="entry name" value="HTH_AraC"/>
</dbReference>
<name>A0A1H9CX96_9SPIR</name>
<sequence>MFSEKEEKVFEIQKYILSNLYENLTIENLAARTDYSEWQCYRIFKETVGISIADFIRRAKLSEAARKLKEEKRKVLDVALEAGYDSPDGFQRAFFAEFGCNPAEYEKSDIPILSYVPYDIKYRSKDLYKPENGTLDKIQVDNGKAFDFGKTAEYYGRFRDIYPKNLFEKLYSLGIGKEGTKWLDLGTGTGVFPRNLCKYGADITATDISEEQLEIARNLSLGMDNIHYEKVSAEELNYPEHSFDAITACQCFWYFNPDIVVPKIKSLIKKGGIFLKLYISYMKEEPVTQDSNALVKKINPSWHGAASALEDLRRHYFENPQLETFITEIPFTRDSWHGRMLASRGVMASMNEEQLLQFDKEHRAMLEEKYPEKFGIKHKIFLTWYRFW</sequence>
<dbReference type="InterPro" id="IPR013216">
    <property type="entry name" value="Methyltransf_11"/>
</dbReference>
<dbReference type="AlphaFoldDB" id="A0A1H9CX96"/>
<evidence type="ECO:0000259" key="4">
    <source>
        <dbReference type="PROSITE" id="PS01124"/>
    </source>
</evidence>
<evidence type="ECO:0000256" key="2">
    <source>
        <dbReference type="ARBA" id="ARBA00023125"/>
    </source>
</evidence>
<dbReference type="STRING" id="163.SAMN04487775_10582"/>
<keyword evidence="2 5" id="KW-0238">DNA-binding</keyword>
<dbReference type="OrthoDB" id="371112at2"/>
<protein>
    <submittedName>
        <fullName evidence="5">AraC-type DNA-binding protein</fullName>
    </submittedName>
</protein>
<dbReference type="InterPro" id="IPR050959">
    <property type="entry name" value="MarA-like"/>
</dbReference>
<proteinExistence type="predicted"/>
<keyword evidence="1" id="KW-0805">Transcription regulation</keyword>
<dbReference type="PROSITE" id="PS01124">
    <property type="entry name" value="HTH_ARAC_FAMILY_2"/>
    <property type="match status" value="1"/>
</dbReference>
<dbReference type="SMART" id="SM00342">
    <property type="entry name" value="HTH_ARAC"/>
    <property type="match status" value="1"/>
</dbReference>
<reference evidence="5 6" key="1">
    <citation type="submission" date="2016-10" db="EMBL/GenBank/DDBJ databases">
        <authorList>
            <person name="de Groot N.N."/>
        </authorList>
    </citation>
    <scope>NUCLEOTIDE SEQUENCE [LARGE SCALE GENOMIC DNA]</scope>
    <source>
        <strain evidence="5 6">B25</strain>
    </source>
</reference>
<dbReference type="Pfam" id="PF12833">
    <property type="entry name" value="HTH_18"/>
    <property type="match status" value="1"/>
</dbReference>
<evidence type="ECO:0000256" key="1">
    <source>
        <dbReference type="ARBA" id="ARBA00023015"/>
    </source>
</evidence>
<organism evidence="5 6">
    <name type="scientific">Treponema bryantii</name>
    <dbReference type="NCBI Taxonomy" id="163"/>
    <lineage>
        <taxon>Bacteria</taxon>
        <taxon>Pseudomonadati</taxon>
        <taxon>Spirochaetota</taxon>
        <taxon>Spirochaetia</taxon>
        <taxon>Spirochaetales</taxon>
        <taxon>Treponemataceae</taxon>
        <taxon>Treponema</taxon>
    </lineage>
</organism>
<dbReference type="GO" id="GO:0008757">
    <property type="term" value="F:S-adenosylmethionine-dependent methyltransferase activity"/>
    <property type="evidence" value="ECO:0007669"/>
    <property type="project" value="InterPro"/>
</dbReference>
<dbReference type="PANTHER" id="PTHR47504">
    <property type="entry name" value="RIGHT ORIGIN-BINDING PROTEIN"/>
    <property type="match status" value="1"/>
</dbReference>
<evidence type="ECO:0000313" key="5">
    <source>
        <dbReference type="EMBL" id="SEQ05876.1"/>
    </source>
</evidence>
<dbReference type="GO" id="GO:0043565">
    <property type="term" value="F:sequence-specific DNA binding"/>
    <property type="evidence" value="ECO:0007669"/>
    <property type="project" value="InterPro"/>
</dbReference>
<accession>A0A1H9CX96</accession>
<dbReference type="Pfam" id="PF08241">
    <property type="entry name" value="Methyltransf_11"/>
    <property type="match status" value="1"/>
</dbReference>
<dbReference type="Gene3D" id="1.10.10.60">
    <property type="entry name" value="Homeodomain-like"/>
    <property type="match status" value="2"/>
</dbReference>
<keyword evidence="6" id="KW-1185">Reference proteome</keyword>